<keyword evidence="2" id="KW-1185">Reference proteome</keyword>
<sequence length="60" mass="7127">MQMKKALGKFIAILYDNQLNQDLDTDKSDRIEFETYAVLHRMSYEDCGRLKNDWGLIKNE</sequence>
<name>A0A4Z1K7I7_9HELO</name>
<gene>
    <name evidence="1" type="ORF">BPOR_1165g00030</name>
</gene>
<proteinExistence type="predicted"/>
<organism evidence="1 2">
    <name type="scientific">Botrytis porri</name>
    <dbReference type="NCBI Taxonomy" id="87229"/>
    <lineage>
        <taxon>Eukaryota</taxon>
        <taxon>Fungi</taxon>
        <taxon>Dikarya</taxon>
        <taxon>Ascomycota</taxon>
        <taxon>Pezizomycotina</taxon>
        <taxon>Leotiomycetes</taxon>
        <taxon>Helotiales</taxon>
        <taxon>Sclerotiniaceae</taxon>
        <taxon>Botrytis</taxon>
    </lineage>
</organism>
<protein>
    <submittedName>
        <fullName evidence="1">Uncharacterized protein</fullName>
    </submittedName>
</protein>
<dbReference type="AlphaFoldDB" id="A0A4Z1K7I7"/>
<dbReference type="Proteomes" id="UP000297280">
    <property type="component" value="Unassembled WGS sequence"/>
</dbReference>
<evidence type="ECO:0000313" key="2">
    <source>
        <dbReference type="Proteomes" id="UP000297280"/>
    </source>
</evidence>
<dbReference type="EMBL" id="PQXO01001158">
    <property type="protein sequence ID" value="TGO81416.1"/>
    <property type="molecule type" value="Genomic_DNA"/>
</dbReference>
<evidence type="ECO:0000313" key="1">
    <source>
        <dbReference type="EMBL" id="TGO81416.1"/>
    </source>
</evidence>
<accession>A0A4Z1K7I7</accession>
<reference evidence="1 2" key="1">
    <citation type="submission" date="2017-12" db="EMBL/GenBank/DDBJ databases">
        <title>Comparative genomics of Botrytis spp.</title>
        <authorList>
            <person name="Valero-Jimenez C.A."/>
            <person name="Tapia P."/>
            <person name="Veloso J."/>
            <person name="Silva-Moreno E."/>
            <person name="Staats M."/>
            <person name="Valdes J.H."/>
            <person name="Van Kan J.A.L."/>
        </authorList>
    </citation>
    <scope>NUCLEOTIDE SEQUENCE [LARGE SCALE GENOMIC DNA]</scope>
    <source>
        <strain evidence="1 2">MUCL3349</strain>
    </source>
</reference>
<comment type="caution">
    <text evidence="1">The sequence shown here is derived from an EMBL/GenBank/DDBJ whole genome shotgun (WGS) entry which is preliminary data.</text>
</comment>